<reference evidence="2 3" key="1">
    <citation type="journal article" date="2011" name="J. Bacteriol.">
        <title>Genome sequence of Chthoniobacter flavus Ellin428, an aerobic heterotrophic soil bacterium.</title>
        <authorList>
            <person name="Kant R."/>
            <person name="van Passel M.W."/>
            <person name="Palva A."/>
            <person name="Lucas S."/>
            <person name="Lapidus A."/>
            <person name="Glavina Del Rio T."/>
            <person name="Dalin E."/>
            <person name="Tice H."/>
            <person name="Bruce D."/>
            <person name="Goodwin L."/>
            <person name="Pitluck S."/>
            <person name="Larimer F.W."/>
            <person name="Land M.L."/>
            <person name="Hauser L."/>
            <person name="Sangwan P."/>
            <person name="de Vos W.M."/>
            <person name="Janssen P.H."/>
            <person name="Smidt H."/>
        </authorList>
    </citation>
    <scope>NUCLEOTIDE SEQUENCE [LARGE SCALE GENOMIC DNA]</scope>
    <source>
        <strain evidence="2 3">Ellin428</strain>
    </source>
</reference>
<dbReference type="Pfam" id="PF04940">
    <property type="entry name" value="BLUF"/>
    <property type="match status" value="1"/>
</dbReference>
<evidence type="ECO:0000313" key="2">
    <source>
        <dbReference type="EMBL" id="EDY19180.1"/>
    </source>
</evidence>
<keyword evidence="3" id="KW-1185">Reference proteome</keyword>
<dbReference type="EMBL" id="ABVL01000009">
    <property type="protein sequence ID" value="EDY19180.1"/>
    <property type="molecule type" value="Genomic_DNA"/>
</dbReference>
<gene>
    <name evidence="2" type="ORF">CfE428DRAFT_3357</name>
</gene>
<dbReference type="Gene3D" id="3.30.70.100">
    <property type="match status" value="1"/>
</dbReference>
<comment type="caution">
    <text evidence="2">The sequence shown here is derived from an EMBL/GenBank/DDBJ whole genome shotgun (WGS) entry which is preliminary data.</text>
</comment>
<dbReference type="Proteomes" id="UP000005824">
    <property type="component" value="Unassembled WGS sequence"/>
</dbReference>
<dbReference type="SUPFAM" id="SSF54975">
    <property type="entry name" value="Acylphosphatase/BLUF domain-like"/>
    <property type="match status" value="1"/>
</dbReference>
<evidence type="ECO:0000259" key="1">
    <source>
        <dbReference type="PROSITE" id="PS50925"/>
    </source>
</evidence>
<proteinExistence type="predicted"/>
<dbReference type="STRING" id="497964.CfE428DRAFT_3357"/>
<organism evidence="2 3">
    <name type="scientific">Chthoniobacter flavus Ellin428</name>
    <dbReference type="NCBI Taxonomy" id="497964"/>
    <lineage>
        <taxon>Bacteria</taxon>
        <taxon>Pseudomonadati</taxon>
        <taxon>Verrucomicrobiota</taxon>
        <taxon>Spartobacteria</taxon>
        <taxon>Chthoniobacterales</taxon>
        <taxon>Chthoniobacteraceae</taxon>
        <taxon>Chthoniobacter</taxon>
    </lineage>
</organism>
<dbReference type="InterPro" id="IPR036046">
    <property type="entry name" value="Acylphosphatase-like_dom_sf"/>
</dbReference>
<name>B4D369_9BACT</name>
<dbReference type="PROSITE" id="PS50925">
    <property type="entry name" value="BLUF"/>
    <property type="match status" value="1"/>
</dbReference>
<protein>
    <submittedName>
        <fullName evidence="2">BLUF domain protein</fullName>
    </submittedName>
</protein>
<dbReference type="InParanoid" id="B4D369"/>
<dbReference type="GO" id="GO:0009882">
    <property type="term" value="F:blue light photoreceptor activity"/>
    <property type="evidence" value="ECO:0007669"/>
    <property type="project" value="InterPro"/>
</dbReference>
<dbReference type="GO" id="GO:0071949">
    <property type="term" value="F:FAD binding"/>
    <property type="evidence" value="ECO:0007669"/>
    <property type="project" value="InterPro"/>
</dbReference>
<dbReference type="eggNOG" id="COG3431">
    <property type="taxonomic scope" value="Bacteria"/>
</dbReference>
<dbReference type="SMART" id="SM01034">
    <property type="entry name" value="BLUF"/>
    <property type="match status" value="1"/>
</dbReference>
<accession>B4D369</accession>
<dbReference type="InterPro" id="IPR007024">
    <property type="entry name" value="BLUF_domain"/>
</dbReference>
<feature type="domain" description="BLUF" evidence="1">
    <location>
        <begin position="20"/>
        <end position="111"/>
    </location>
</feature>
<dbReference type="AlphaFoldDB" id="B4D369"/>
<evidence type="ECO:0000313" key="3">
    <source>
        <dbReference type="Proteomes" id="UP000005824"/>
    </source>
</evidence>
<sequence length="157" mass="17520">MARNEANIGTMVTTKGSTVLHSVLYVSTAQVLFTAPRMEELLTKSRASNARQQITGLLLYRDGAFMQFLEGPEGAVERLFRKIKADERHFAIVTISEGAIPQRRFPDSPMGFHNLRDHAVRALPGFAEFAETSLSMSEFCDEPGRAMQLLGVFERGR</sequence>